<dbReference type="AlphaFoldDB" id="A0A1T4WFU8"/>
<feature type="transmembrane region" description="Helical" evidence="1">
    <location>
        <begin position="172"/>
        <end position="191"/>
    </location>
</feature>
<gene>
    <name evidence="2" type="ORF">SAMN05443428_101133</name>
</gene>
<evidence type="ECO:0000313" key="2">
    <source>
        <dbReference type="EMBL" id="SKA76067.1"/>
    </source>
</evidence>
<protein>
    <recommendedName>
        <fullName evidence="4">Permease of the drug/metabolite transporter (DMT) superfamily</fullName>
    </recommendedName>
</protein>
<keyword evidence="1" id="KW-0472">Membrane</keyword>
<feature type="transmembrane region" description="Helical" evidence="1">
    <location>
        <begin position="114"/>
        <end position="134"/>
    </location>
</feature>
<proteinExistence type="predicted"/>
<feature type="transmembrane region" description="Helical" evidence="1">
    <location>
        <begin position="197"/>
        <end position="219"/>
    </location>
</feature>
<dbReference type="SUPFAM" id="SSF103481">
    <property type="entry name" value="Multidrug resistance efflux transporter EmrE"/>
    <property type="match status" value="1"/>
</dbReference>
<keyword evidence="3" id="KW-1185">Reference proteome</keyword>
<dbReference type="EMBL" id="FUYH01000001">
    <property type="protein sequence ID" value="SKA76067.1"/>
    <property type="molecule type" value="Genomic_DNA"/>
</dbReference>
<feature type="transmembrane region" description="Helical" evidence="1">
    <location>
        <begin position="336"/>
        <end position="355"/>
    </location>
</feature>
<dbReference type="OrthoDB" id="5604143at2"/>
<keyword evidence="1" id="KW-0812">Transmembrane</keyword>
<sequence>MAAGSQKVSLQANIAYKKYRSNFLKKGIAIALFSGLTYGMYTALITMAMTKGVWADWYGDNKAKLSAFVIAYVIAALGNAINDTCSAVWAILYSIVKGKFGDFVRCVKSTPGRMILLAALLGGPIAGTAYVISLQMAGSIVVPISALCPAIAAILSRILFKQELNKRMMVGIAICVFASFLIGSTSISGSSASANTVVGIIIAVIAALGWGLEGCLAGYGSAMVDPQIGICIRQVTSGIANLFILVPFFSLLAGDIGLSVNLLTQAVTSGAAMPWFILSGLFTVITFTAWYAGNSMCGAGLGTACNGTYAFFGPLFCLLLLGIYGGMPGWSLPSVAWVGAVIMTFGIFVISMNPLDLLRKNKEKEEEVETYDAA</sequence>
<feature type="transmembrane region" description="Helical" evidence="1">
    <location>
        <begin position="304"/>
        <end position="324"/>
    </location>
</feature>
<dbReference type="RefSeq" id="WP_078695168.1">
    <property type="nucleotide sequence ID" value="NZ_FUYH01000001.1"/>
</dbReference>
<reference evidence="3" key="1">
    <citation type="submission" date="2017-02" db="EMBL/GenBank/DDBJ databases">
        <authorList>
            <person name="Varghese N."/>
            <person name="Submissions S."/>
        </authorList>
    </citation>
    <scope>NUCLEOTIDE SEQUENCE [LARGE SCALE GENOMIC DNA]</scope>
    <source>
        <strain evidence="3">USBA 833</strain>
    </source>
</reference>
<dbReference type="Proteomes" id="UP000190105">
    <property type="component" value="Unassembled WGS sequence"/>
</dbReference>
<evidence type="ECO:0000313" key="3">
    <source>
        <dbReference type="Proteomes" id="UP000190105"/>
    </source>
</evidence>
<name>A0A1T4WFU8_9CLOT</name>
<feature type="transmembrane region" description="Helical" evidence="1">
    <location>
        <begin position="272"/>
        <end position="292"/>
    </location>
</feature>
<feature type="transmembrane region" description="Helical" evidence="1">
    <location>
        <begin position="239"/>
        <end position="260"/>
    </location>
</feature>
<feature type="transmembrane region" description="Helical" evidence="1">
    <location>
        <begin position="69"/>
        <end position="93"/>
    </location>
</feature>
<evidence type="ECO:0000256" key="1">
    <source>
        <dbReference type="SAM" id="Phobius"/>
    </source>
</evidence>
<evidence type="ECO:0008006" key="4">
    <source>
        <dbReference type="Google" id="ProtNLM"/>
    </source>
</evidence>
<dbReference type="STRING" id="1147123.SAMN05443428_101133"/>
<feature type="transmembrane region" description="Helical" evidence="1">
    <location>
        <begin position="140"/>
        <end position="160"/>
    </location>
</feature>
<organism evidence="2 3">
    <name type="scientific">Caloramator quimbayensis</name>
    <dbReference type="NCBI Taxonomy" id="1147123"/>
    <lineage>
        <taxon>Bacteria</taxon>
        <taxon>Bacillati</taxon>
        <taxon>Bacillota</taxon>
        <taxon>Clostridia</taxon>
        <taxon>Eubacteriales</taxon>
        <taxon>Clostridiaceae</taxon>
        <taxon>Caloramator</taxon>
    </lineage>
</organism>
<dbReference type="InterPro" id="IPR037185">
    <property type="entry name" value="EmrE-like"/>
</dbReference>
<keyword evidence="1" id="KW-1133">Transmembrane helix</keyword>
<feature type="transmembrane region" description="Helical" evidence="1">
    <location>
        <begin position="27"/>
        <end position="49"/>
    </location>
</feature>
<accession>A0A1T4WFU8</accession>